<evidence type="ECO:0000256" key="1">
    <source>
        <dbReference type="SAM" id="Coils"/>
    </source>
</evidence>
<dbReference type="Proteomes" id="UP000503349">
    <property type="component" value="Chromosome 11"/>
</dbReference>
<evidence type="ECO:0000313" key="6">
    <source>
        <dbReference type="Proteomes" id="UP000503349"/>
    </source>
</evidence>
<reference evidence="6" key="2">
    <citation type="submission" date="2019-02" db="EMBL/GenBank/DDBJ databases">
        <title>Opniocepnalus argus Var Kimnra genome.</title>
        <authorList>
            <person name="Zhou C."/>
            <person name="Xiao S."/>
        </authorList>
    </citation>
    <scope>NUCLEOTIDE SEQUENCE [LARGE SCALE GENOMIC DNA]</scope>
</reference>
<feature type="region of interest" description="Disordered" evidence="2">
    <location>
        <begin position="43"/>
        <end position="63"/>
    </location>
</feature>
<dbReference type="Pfam" id="PF14643">
    <property type="entry name" value="DUF4455"/>
    <property type="match status" value="1"/>
</dbReference>
<dbReference type="InterPro" id="IPR027914">
    <property type="entry name" value="DUF4456"/>
</dbReference>
<evidence type="ECO:0000256" key="2">
    <source>
        <dbReference type="SAM" id="MobiDB-lite"/>
    </source>
</evidence>
<accession>A0A6G1PY26</accession>
<dbReference type="InterPro" id="IPR028089">
    <property type="entry name" value="DUF4455"/>
</dbReference>
<protein>
    <submittedName>
        <fullName evidence="5">Coiled-coil domain-containing protein 180</fullName>
    </submittedName>
</protein>
<sequence length="1120" mass="127740">MCESRAVPSGKVYRQMFDAQVQLSRSLLTGRRHTRIACPSAEDSASGRLCSSSSREQPVGVDEEQEEVCRLPDTVVVDRPSSDIIARVRDKRSKRHKVALKRLDAELTQLAEVCETQVRTVSQQLLSSLQEVDLRFDTLKDRIEQLDHVSLQEVCGLWEQVEHEVKLKKLRFMELKHKLTECENQRSNKIRAVLRTYCHLLDQISFLPSPDVHRLIHTKATSLLANRRSAARLLLLLQEEKLQQESLLRLHWDECLSRWKRRRVTDMVDRFRSNCSSDEGQQVISAQQMKESLQDLTEQRQDLIYKISSLVPPTCSPALVSDWFNQLTAVNQQIDSLHADFLHQLRCCYERKWQDYLAEVEHCKEALLALQLSEEEVSSVINSQLLTMIGRSQSQDEERLAALDVCCDCVARHTLSVSMWLFALMRGAALLWETHSCRLPRREKEVQQQLDDLRSAQEVLLQRKKVHLNALLGGLRQESSEDTLKKSLENAVLYLQDVKDRTRTLFLDHLEQHFHDVLSSAVTIVTEKKEAVSLEQELQLQQLDPQHIQTHVYTPRLAELQLHRQRVDVHCEQVMDVLTTCRAELKELQTSISRGNQDFSISLSKMEEDVLTARSSQRLFSEGGDFAPQEVKVFQRILREKIREIGGTEESICSELEAFESRCLRKVKEASQRLEEKLSSLTSEVKFTEKVQKIISNTQAAGSNQHQSVISSRLEDLRTMMDNTQVSAEEIFSVLSSLTEGLRVRCQYLDIEQEGFSLSSHPTAGKKVRSAPPPGFLQPTRAGVDLLEDPVVGIIKSLNRSITTDRKFQIFGPRAEQDPHSFSTTVNSVLWKVNNLLLLIAEEFYCSERLGRFLLVPDTLDQWAESMQQRLLGYQEQARRFLSTSREVLIGTHEQRHAVELTKQVGQVRDKLKDTLSASETDKKANMRQLRASLSEDELQALISREELRQQQLHSAICYSHLEIQDCVRAGGGEFLTSLASLTDKLLHHLDNMFTPAESDAASAQWPSKDDTVTIEKGADPGQRPGTGNRTWSGITNLCPPANSTAESPSSVTMATAPTSTKGHVAVIEQRDAAVKRFEQLISLELSSSDDVKRRRLNEVQSWNTHWRQQIHTLKHTHKH</sequence>
<keyword evidence="1" id="KW-0175">Coiled coil</keyword>
<evidence type="ECO:0000259" key="3">
    <source>
        <dbReference type="Pfam" id="PF14643"/>
    </source>
</evidence>
<dbReference type="AlphaFoldDB" id="A0A6G1PY26"/>
<feature type="domain" description="DUF4456" evidence="4">
    <location>
        <begin position="840"/>
        <end position="1000"/>
    </location>
</feature>
<proteinExistence type="predicted"/>
<keyword evidence="6" id="KW-1185">Reference proteome</keyword>
<feature type="compositionally biased region" description="Low complexity" evidence="2">
    <location>
        <begin position="44"/>
        <end position="54"/>
    </location>
</feature>
<feature type="compositionally biased region" description="Polar residues" evidence="2">
    <location>
        <begin position="1026"/>
        <end position="1058"/>
    </location>
</feature>
<dbReference type="EMBL" id="CM015722">
    <property type="protein sequence ID" value="KAF3695241.1"/>
    <property type="molecule type" value="Genomic_DNA"/>
</dbReference>
<organism evidence="5 6">
    <name type="scientific">Channa argus</name>
    <name type="common">Northern snakehead</name>
    <name type="synonym">Ophicephalus argus</name>
    <dbReference type="NCBI Taxonomy" id="215402"/>
    <lineage>
        <taxon>Eukaryota</taxon>
        <taxon>Metazoa</taxon>
        <taxon>Chordata</taxon>
        <taxon>Craniata</taxon>
        <taxon>Vertebrata</taxon>
        <taxon>Euteleostomi</taxon>
        <taxon>Actinopterygii</taxon>
        <taxon>Neopterygii</taxon>
        <taxon>Teleostei</taxon>
        <taxon>Neoteleostei</taxon>
        <taxon>Acanthomorphata</taxon>
        <taxon>Anabantaria</taxon>
        <taxon>Anabantiformes</taxon>
        <taxon>Channoidei</taxon>
        <taxon>Channidae</taxon>
        <taxon>Channa</taxon>
    </lineage>
</organism>
<gene>
    <name evidence="5" type="ORF">EXN66_Car010917</name>
</gene>
<reference evidence="5 6" key="1">
    <citation type="submission" date="2019-02" db="EMBL/GenBank/DDBJ databases">
        <title>Opniocepnalus argus genome.</title>
        <authorList>
            <person name="Zhou C."/>
            <person name="Xiao S."/>
        </authorList>
    </citation>
    <scope>NUCLEOTIDE SEQUENCE [LARGE SCALE GENOMIC DNA]</scope>
    <source>
        <strain evidence="5">OARG1902GOOAL</strain>
        <tissue evidence="5">Muscle</tissue>
    </source>
</reference>
<dbReference type="Pfam" id="PF14644">
    <property type="entry name" value="DUF4456"/>
    <property type="match status" value="1"/>
</dbReference>
<evidence type="ECO:0000313" key="5">
    <source>
        <dbReference type="EMBL" id="KAF3695241.1"/>
    </source>
</evidence>
<feature type="coiled-coil region" evidence="1">
    <location>
        <begin position="664"/>
        <end position="691"/>
    </location>
</feature>
<name>A0A6G1PY26_CHAAH</name>
<dbReference type="PANTHER" id="PTHR21444:SF14">
    <property type="entry name" value="COILED-COIL DOMAIN-CONTAINING PROTEIN 180"/>
    <property type="match status" value="1"/>
</dbReference>
<dbReference type="PANTHER" id="PTHR21444">
    <property type="entry name" value="COILED-COIL DOMAIN-CONTAINING PROTEIN 180"/>
    <property type="match status" value="1"/>
</dbReference>
<feature type="domain" description="DUF4455" evidence="3">
    <location>
        <begin position="90"/>
        <end position="503"/>
    </location>
</feature>
<evidence type="ECO:0000259" key="4">
    <source>
        <dbReference type="Pfam" id="PF14644"/>
    </source>
</evidence>
<feature type="region of interest" description="Disordered" evidence="2">
    <location>
        <begin position="1015"/>
        <end position="1058"/>
    </location>
</feature>